<evidence type="ECO:0000313" key="6">
    <source>
        <dbReference type="Proteomes" id="UP000535511"/>
    </source>
</evidence>
<dbReference type="SUPFAM" id="SSF49482">
    <property type="entry name" value="Aromatic compound dioxygenase"/>
    <property type="match status" value="1"/>
</dbReference>
<dbReference type="GO" id="GO:0008199">
    <property type="term" value="F:ferric iron binding"/>
    <property type="evidence" value="ECO:0007669"/>
    <property type="project" value="InterPro"/>
</dbReference>
<sequence length="193" mass="20606">MSRTPGDSAVSRAATPGQTVGPFYGFALPYAGDHLLVPASHPDAVRLHGRVLDGAGDPVPDALLELWQADPAGRVPRATGSLRRDGYTFTGWGRCATDNEGRFSFTTLRPGAASDGAAPYFALTVFARGLLNRLFTRAYLPGEPSVLDADPLLSSVAPARRGTLVTRPDEHGFAFDVRLQGADETVFLAYPRH</sequence>
<evidence type="ECO:0000256" key="2">
    <source>
        <dbReference type="ARBA" id="ARBA00022964"/>
    </source>
</evidence>
<dbReference type="GO" id="GO:0018578">
    <property type="term" value="F:protocatechuate 3,4-dioxygenase activity"/>
    <property type="evidence" value="ECO:0007669"/>
    <property type="project" value="UniProtKB-EC"/>
</dbReference>
<dbReference type="InterPro" id="IPR050770">
    <property type="entry name" value="Intradiol_RC_Dioxygenase"/>
</dbReference>
<dbReference type="PANTHER" id="PTHR33711">
    <property type="entry name" value="DIOXYGENASE, PUTATIVE (AFU_ORTHOLOGUE AFUA_2G02910)-RELATED"/>
    <property type="match status" value="1"/>
</dbReference>
<dbReference type="Pfam" id="PF00775">
    <property type="entry name" value="Dioxygenase_C"/>
    <property type="match status" value="1"/>
</dbReference>
<dbReference type="NCBIfam" id="TIGR02423">
    <property type="entry name" value="protocat_alph"/>
    <property type="match status" value="1"/>
</dbReference>
<dbReference type="RefSeq" id="WP_179665259.1">
    <property type="nucleotide sequence ID" value="NZ_JACCBG010000001.1"/>
</dbReference>
<feature type="domain" description="Intradiol ring-cleavage dioxygenases" evidence="4">
    <location>
        <begin position="32"/>
        <end position="113"/>
    </location>
</feature>
<keyword evidence="2 5" id="KW-0223">Dioxygenase</keyword>
<organism evidence="5 6">
    <name type="scientific">Nocardioides panaciterrulae</name>
    <dbReference type="NCBI Taxonomy" id="661492"/>
    <lineage>
        <taxon>Bacteria</taxon>
        <taxon>Bacillati</taxon>
        <taxon>Actinomycetota</taxon>
        <taxon>Actinomycetes</taxon>
        <taxon>Propionibacteriales</taxon>
        <taxon>Nocardioidaceae</taxon>
        <taxon>Nocardioides</taxon>
    </lineage>
</organism>
<keyword evidence="3 5" id="KW-0560">Oxidoreductase</keyword>
<evidence type="ECO:0000259" key="4">
    <source>
        <dbReference type="Pfam" id="PF00775"/>
    </source>
</evidence>
<dbReference type="EMBL" id="JACCBG010000001">
    <property type="protein sequence ID" value="NYD43783.1"/>
    <property type="molecule type" value="Genomic_DNA"/>
</dbReference>
<proteinExistence type="inferred from homology"/>
<accession>A0A7Y9E9N3</accession>
<dbReference type="Gene3D" id="2.60.130.10">
    <property type="entry name" value="Aromatic compound dioxygenase"/>
    <property type="match status" value="1"/>
</dbReference>
<name>A0A7Y9E9N3_9ACTN</name>
<dbReference type="InterPro" id="IPR012786">
    <property type="entry name" value="Protocat_dOase_a"/>
</dbReference>
<evidence type="ECO:0000256" key="1">
    <source>
        <dbReference type="ARBA" id="ARBA00007825"/>
    </source>
</evidence>
<dbReference type="EC" id="1.13.11.3" evidence="5"/>
<dbReference type="Proteomes" id="UP000535511">
    <property type="component" value="Unassembled WGS sequence"/>
</dbReference>
<comment type="similarity">
    <text evidence="1">Belongs to the intradiol ring-cleavage dioxygenase family.</text>
</comment>
<protein>
    <submittedName>
        <fullName evidence="5">Protocatechuate 3,4-dioxygenase alpha subunit</fullName>
        <ecNumber evidence="5">1.13.11.3</ecNumber>
    </submittedName>
</protein>
<comment type="caution">
    <text evidence="5">The sequence shown here is derived from an EMBL/GenBank/DDBJ whole genome shotgun (WGS) entry which is preliminary data.</text>
</comment>
<dbReference type="InterPro" id="IPR015889">
    <property type="entry name" value="Intradiol_dOase_core"/>
</dbReference>
<dbReference type="AlphaFoldDB" id="A0A7Y9E9N3"/>
<evidence type="ECO:0000313" key="5">
    <source>
        <dbReference type="EMBL" id="NYD43783.1"/>
    </source>
</evidence>
<reference evidence="5 6" key="1">
    <citation type="submission" date="2020-07" db="EMBL/GenBank/DDBJ databases">
        <title>Sequencing the genomes of 1000 actinobacteria strains.</title>
        <authorList>
            <person name="Klenk H.-P."/>
        </authorList>
    </citation>
    <scope>NUCLEOTIDE SEQUENCE [LARGE SCALE GENOMIC DNA]</scope>
    <source>
        <strain evidence="5 6">DSM 21350</strain>
    </source>
</reference>
<evidence type="ECO:0000256" key="3">
    <source>
        <dbReference type="ARBA" id="ARBA00023002"/>
    </source>
</evidence>
<gene>
    <name evidence="5" type="ORF">BJZ21_003866</name>
</gene>
<dbReference type="InterPro" id="IPR000627">
    <property type="entry name" value="Intradiol_dOase_C"/>
</dbReference>
<keyword evidence="6" id="KW-1185">Reference proteome</keyword>
<dbReference type="PANTHER" id="PTHR33711:SF9">
    <property type="entry name" value="PROTOCATECHUATE 3,4-DIOXYGENASE ALPHA CHAIN"/>
    <property type="match status" value="1"/>
</dbReference>